<evidence type="ECO:0000256" key="5">
    <source>
        <dbReference type="ARBA" id="ARBA00023152"/>
    </source>
</evidence>
<protein>
    <recommendedName>
        <fullName evidence="7 8">Triosephosphate isomerase</fullName>
        <shortName evidence="7">TIM</shortName>
        <shortName evidence="7">TPI</shortName>
        <ecNumber evidence="7 8">5.3.1.1</ecNumber>
    </recommendedName>
    <alternativeName>
        <fullName evidence="7">Triose-phosphate isomerase</fullName>
    </alternativeName>
</protein>
<evidence type="ECO:0000313" key="9">
    <source>
        <dbReference type="EMBL" id="MBM3222676.1"/>
    </source>
</evidence>
<proteinExistence type="inferred from homology"/>
<comment type="subunit">
    <text evidence="7 8">Homodimer.</text>
</comment>
<dbReference type="GO" id="GO:0004807">
    <property type="term" value="F:triose-phosphate isomerase activity"/>
    <property type="evidence" value="ECO:0007669"/>
    <property type="project" value="UniProtKB-UniRule"/>
</dbReference>
<feature type="binding site" evidence="7">
    <location>
        <position position="213"/>
    </location>
    <ligand>
        <name>substrate</name>
    </ligand>
</feature>
<feature type="binding site" evidence="7">
    <location>
        <begin position="234"/>
        <end position="235"/>
    </location>
    <ligand>
        <name>substrate</name>
    </ligand>
</feature>
<feature type="active site" description="Electrophile" evidence="7">
    <location>
        <position position="95"/>
    </location>
</feature>
<evidence type="ECO:0000256" key="4">
    <source>
        <dbReference type="ARBA" id="ARBA00022490"/>
    </source>
</evidence>
<dbReference type="PROSITE" id="PS00171">
    <property type="entry name" value="TIM_1"/>
    <property type="match status" value="1"/>
</dbReference>
<evidence type="ECO:0000313" key="10">
    <source>
        <dbReference type="Proteomes" id="UP000712673"/>
    </source>
</evidence>
<accession>A0A938B142</accession>
<dbReference type="GO" id="GO:0005829">
    <property type="term" value="C:cytosol"/>
    <property type="evidence" value="ECO:0007669"/>
    <property type="project" value="TreeGrafter"/>
</dbReference>
<dbReference type="InterPro" id="IPR013785">
    <property type="entry name" value="Aldolase_TIM"/>
</dbReference>
<evidence type="ECO:0000256" key="8">
    <source>
        <dbReference type="RuleBase" id="RU363013"/>
    </source>
</evidence>
<dbReference type="Pfam" id="PF00121">
    <property type="entry name" value="TIM"/>
    <property type="match status" value="1"/>
</dbReference>
<dbReference type="FunFam" id="3.20.20.70:FF:000016">
    <property type="entry name" value="Triosephosphate isomerase"/>
    <property type="match status" value="1"/>
</dbReference>
<dbReference type="EMBL" id="VGLS01000042">
    <property type="protein sequence ID" value="MBM3222676.1"/>
    <property type="molecule type" value="Genomic_DNA"/>
</dbReference>
<dbReference type="GO" id="GO:0019563">
    <property type="term" value="P:glycerol catabolic process"/>
    <property type="evidence" value="ECO:0007669"/>
    <property type="project" value="TreeGrafter"/>
</dbReference>
<feature type="active site" description="Proton acceptor" evidence="7">
    <location>
        <position position="167"/>
    </location>
</feature>
<dbReference type="InterPro" id="IPR022896">
    <property type="entry name" value="TrioseP_Isoase_bac/euk"/>
</dbReference>
<dbReference type="NCBIfam" id="TIGR00419">
    <property type="entry name" value="tim"/>
    <property type="match status" value="1"/>
</dbReference>
<dbReference type="HAMAP" id="MF_00147_B">
    <property type="entry name" value="TIM_B"/>
    <property type="match status" value="1"/>
</dbReference>
<dbReference type="GO" id="GO:0006096">
    <property type="term" value="P:glycolytic process"/>
    <property type="evidence" value="ECO:0007669"/>
    <property type="project" value="UniProtKB-UniRule"/>
</dbReference>
<dbReference type="InterPro" id="IPR035990">
    <property type="entry name" value="TIM_sf"/>
</dbReference>
<dbReference type="InterPro" id="IPR020861">
    <property type="entry name" value="Triosephosphate_isomerase_AS"/>
</dbReference>
<keyword evidence="3 7" id="KW-0312">Gluconeogenesis</keyword>
<comment type="pathway">
    <text evidence="1 7 8">Carbohydrate degradation; glycolysis; D-glyceraldehyde 3-phosphate from glycerone phosphate: step 1/1.</text>
</comment>
<dbReference type="PROSITE" id="PS51440">
    <property type="entry name" value="TIM_2"/>
    <property type="match status" value="1"/>
</dbReference>
<dbReference type="PANTHER" id="PTHR21139:SF42">
    <property type="entry name" value="TRIOSEPHOSPHATE ISOMERASE"/>
    <property type="match status" value="1"/>
</dbReference>
<dbReference type="EC" id="5.3.1.1" evidence="7 8"/>
<keyword evidence="5 7" id="KW-0324">Glycolysis</keyword>
<dbReference type="Proteomes" id="UP000712673">
    <property type="component" value="Unassembled WGS sequence"/>
</dbReference>
<evidence type="ECO:0000256" key="7">
    <source>
        <dbReference type="HAMAP-Rule" id="MF_00147"/>
    </source>
</evidence>
<dbReference type="AlphaFoldDB" id="A0A938B142"/>
<evidence type="ECO:0000256" key="1">
    <source>
        <dbReference type="ARBA" id="ARBA00004680"/>
    </source>
</evidence>
<dbReference type="PANTHER" id="PTHR21139">
    <property type="entry name" value="TRIOSEPHOSPHATE ISOMERASE"/>
    <property type="match status" value="1"/>
</dbReference>
<dbReference type="Gene3D" id="3.20.20.70">
    <property type="entry name" value="Aldolase class I"/>
    <property type="match status" value="1"/>
</dbReference>
<dbReference type="InterPro" id="IPR000652">
    <property type="entry name" value="Triosephosphate_isomerase"/>
</dbReference>
<dbReference type="CDD" id="cd00311">
    <property type="entry name" value="TIM"/>
    <property type="match status" value="1"/>
</dbReference>
<evidence type="ECO:0000256" key="2">
    <source>
        <dbReference type="ARBA" id="ARBA00007422"/>
    </source>
</evidence>
<keyword evidence="4 7" id="KW-0963">Cytoplasm</keyword>
<gene>
    <name evidence="7" type="primary">tpiA</name>
    <name evidence="9" type="ORF">FJZ47_02570</name>
</gene>
<evidence type="ECO:0000256" key="6">
    <source>
        <dbReference type="ARBA" id="ARBA00023235"/>
    </source>
</evidence>
<reference evidence="9" key="1">
    <citation type="submission" date="2019-03" db="EMBL/GenBank/DDBJ databases">
        <title>Lake Tanganyika Metagenome-Assembled Genomes (MAGs).</title>
        <authorList>
            <person name="Tran P."/>
        </authorList>
    </citation>
    <scope>NUCLEOTIDE SEQUENCE</scope>
    <source>
        <strain evidence="9">K_DeepCast_65m_m2_066</strain>
    </source>
</reference>
<dbReference type="GO" id="GO:0046166">
    <property type="term" value="P:glyceraldehyde-3-phosphate biosynthetic process"/>
    <property type="evidence" value="ECO:0007669"/>
    <property type="project" value="TreeGrafter"/>
</dbReference>
<sequence length="252" mass="26945">MRQPIIAANWKLHKTIAEAQQFVTELAQHCANPAPLEVVIAAPFTALAALRTPLQATTFCLAAQDVFWENSGAYTGEISAPMLVDVGCRYVIIGHSERRQYFAETDETVSKKVTAALQAGLRAIVCIGESLAQRQAGDTVAVLEQQVLHGLAACQPEAMAHIVLAYEPLWAIGTGVTATPQQAQEVHAALRALLARQWGTATAETVRIQYGGSVRPENIAALLVEPDIDGALVGGASLDAQSFAQLLMYGRM</sequence>
<dbReference type="GO" id="GO:0006094">
    <property type="term" value="P:gluconeogenesis"/>
    <property type="evidence" value="ECO:0007669"/>
    <property type="project" value="UniProtKB-UniRule"/>
</dbReference>
<comment type="subcellular location">
    <subcellularLocation>
        <location evidence="7 8">Cytoplasm</location>
    </subcellularLocation>
</comment>
<comment type="function">
    <text evidence="7">Involved in the gluconeogenesis. Catalyzes stereospecifically the conversion of dihydroxyacetone phosphate (DHAP) to D-glyceraldehyde-3-phosphate (G3P).</text>
</comment>
<name>A0A938B142_UNCTE</name>
<comment type="catalytic activity">
    <reaction evidence="7 8">
        <text>D-glyceraldehyde 3-phosphate = dihydroxyacetone phosphate</text>
        <dbReference type="Rhea" id="RHEA:18585"/>
        <dbReference type="ChEBI" id="CHEBI:57642"/>
        <dbReference type="ChEBI" id="CHEBI:59776"/>
        <dbReference type="EC" id="5.3.1.1"/>
    </reaction>
</comment>
<dbReference type="SUPFAM" id="SSF51351">
    <property type="entry name" value="Triosephosphate isomerase (TIM)"/>
    <property type="match status" value="1"/>
</dbReference>
<keyword evidence="6 7" id="KW-0413">Isomerase</keyword>
<comment type="similarity">
    <text evidence="2 7 8">Belongs to the triosephosphate isomerase family.</text>
</comment>
<comment type="pathway">
    <text evidence="7 8">Carbohydrate biosynthesis; gluconeogenesis.</text>
</comment>
<organism evidence="9 10">
    <name type="scientific">Tectimicrobiota bacterium</name>
    <dbReference type="NCBI Taxonomy" id="2528274"/>
    <lineage>
        <taxon>Bacteria</taxon>
        <taxon>Pseudomonadati</taxon>
        <taxon>Nitrospinota/Tectimicrobiota group</taxon>
        <taxon>Candidatus Tectimicrobiota</taxon>
    </lineage>
</organism>
<comment type="caution">
    <text evidence="9">The sequence shown here is derived from an EMBL/GenBank/DDBJ whole genome shotgun (WGS) entry which is preliminary data.</text>
</comment>
<feature type="binding site" evidence="7">
    <location>
        <begin position="9"/>
        <end position="11"/>
    </location>
    <ligand>
        <name>substrate</name>
    </ligand>
</feature>
<evidence type="ECO:0000256" key="3">
    <source>
        <dbReference type="ARBA" id="ARBA00022432"/>
    </source>
</evidence>
<feature type="binding site" evidence="7">
    <location>
        <position position="173"/>
    </location>
    <ligand>
        <name>substrate</name>
    </ligand>
</feature>